<evidence type="ECO:0000313" key="1">
    <source>
        <dbReference type="EMBL" id="KAL3599607.1"/>
    </source>
</evidence>
<dbReference type="Proteomes" id="UP000309997">
    <property type="component" value="Unassembled WGS sequence"/>
</dbReference>
<name>A0ACC4CQ49_POPAL</name>
<reference evidence="1 2" key="1">
    <citation type="journal article" date="2024" name="Plant Biotechnol. J.">
        <title>Genome and CRISPR/Cas9 system of a widespread forest tree (Populus alba) in the world.</title>
        <authorList>
            <person name="Liu Y.J."/>
            <person name="Jiang P.F."/>
            <person name="Han X.M."/>
            <person name="Li X.Y."/>
            <person name="Wang H.M."/>
            <person name="Wang Y.J."/>
            <person name="Wang X.X."/>
            <person name="Zeng Q.Y."/>
        </authorList>
    </citation>
    <scope>NUCLEOTIDE SEQUENCE [LARGE SCALE GENOMIC DNA]</scope>
    <source>
        <strain evidence="2">cv. PAL-ZL1</strain>
    </source>
</reference>
<protein>
    <submittedName>
        <fullName evidence="1">Uncharacterized protein</fullName>
    </submittedName>
</protein>
<gene>
    <name evidence="1" type="ORF">D5086_007525</name>
</gene>
<dbReference type="EMBL" id="RCHU02000003">
    <property type="protein sequence ID" value="KAL3599607.1"/>
    <property type="molecule type" value="Genomic_DNA"/>
</dbReference>
<evidence type="ECO:0000313" key="2">
    <source>
        <dbReference type="Proteomes" id="UP000309997"/>
    </source>
</evidence>
<sequence>MTMMPRCGVPDIIDGRTGINSAGELGISYKPPLEVVYLSVNVNLTDGTAAKGTYDTGTVALHQLGHALGLDHSSVPEAIMWPSIASGEIKL</sequence>
<comment type="caution">
    <text evidence="1">The sequence shown here is derived from an EMBL/GenBank/DDBJ whole genome shotgun (WGS) entry which is preliminary data.</text>
</comment>
<organism evidence="1 2">
    <name type="scientific">Populus alba</name>
    <name type="common">White poplar</name>
    <dbReference type="NCBI Taxonomy" id="43335"/>
    <lineage>
        <taxon>Eukaryota</taxon>
        <taxon>Viridiplantae</taxon>
        <taxon>Streptophyta</taxon>
        <taxon>Embryophyta</taxon>
        <taxon>Tracheophyta</taxon>
        <taxon>Spermatophyta</taxon>
        <taxon>Magnoliopsida</taxon>
        <taxon>eudicotyledons</taxon>
        <taxon>Gunneridae</taxon>
        <taxon>Pentapetalae</taxon>
        <taxon>rosids</taxon>
        <taxon>fabids</taxon>
        <taxon>Malpighiales</taxon>
        <taxon>Salicaceae</taxon>
        <taxon>Saliceae</taxon>
        <taxon>Populus</taxon>
    </lineage>
</organism>
<keyword evidence="2" id="KW-1185">Reference proteome</keyword>
<proteinExistence type="predicted"/>
<accession>A0ACC4CQ49</accession>